<comment type="caution">
    <text evidence="1">The sequence shown here is derived from an EMBL/GenBank/DDBJ whole genome shotgun (WGS) entry which is preliminary data.</text>
</comment>
<protein>
    <submittedName>
        <fullName evidence="1">Uncharacterized protein</fullName>
    </submittedName>
</protein>
<evidence type="ECO:0000313" key="2">
    <source>
        <dbReference type="Proteomes" id="UP001153332"/>
    </source>
</evidence>
<evidence type="ECO:0000313" key="1">
    <source>
        <dbReference type="EMBL" id="KAJ8124341.1"/>
    </source>
</evidence>
<organism evidence="1 2">
    <name type="scientific">Lasiodiplodia mahajangana</name>
    <dbReference type="NCBI Taxonomy" id="1108764"/>
    <lineage>
        <taxon>Eukaryota</taxon>
        <taxon>Fungi</taxon>
        <taxon>Dikarya</taxon>
        <taxon>Ascomycota</taxon>
        <taxon>Pezizomycotina</taxon>
        <taxon>Dothideomycetes</taxon>
        <taxon>Dothideomycetes incertae sedis</taxon>
        <taxon>Botryosphaeriales</taxon>
        <taxon>Botryosphaeriaceae</taxon>
        <taxon>Lasiodiplodia</taxon>
    </lineage>
</organism>
<name>A0ACC2JA13_9PEZI</name>
<sequence length="84" mass="9564">MANQIALAGGYLQPGTENNMADCLYCSVAETNAYLAQTSVNYADRWRNFGLLFVYIAFNIFGALFLYWLTRVPKKPRMTKAKKE</sequence>
<dbReference type="Proteomes" id="UP001153332">
    <property type="component" value="Unassembled WGS sequence"/>
</dbReference>
<reference evidence="1" key="1">
    <citation type="submission" date="2022-12" db="EMBL/GenBank/DDBJ databases">
        <title>Genome Sequence of Lasiodiplodia mahajangana.</title>
        <authorList>
            <person name="Buettner E."/>
        </authorList>
    </citation>
    <scope>NUCLEOTIDE SEQUENCE</scope>
    <source>
        <strain evidence="1">VT137</strain>
    </source>
</reference>
<proteinExistence type="predicted"/>
<keyword evidence="2" id="KW-1185">Reference proteome</keyword>
<dbReference type="EMBL" id="JAPUUL010003100">
    <property type="protein sequence ID" value="KAJ8124341.1"/>
    <property type="molecule type" value="Genomic_DNA"/>
</dbReference>
<accession>A0ACC2JA13</accession>
<gene>
    <name evidence="1" type="ORF">O1611_g9298</name>
</gene>